<reference evidence="1 2" key="1">
    <citation type="submission" date="2018-11" db="EMBL/GenBank/DDBJ databases">
        <title>The genome of Variovorax sp T529.</title>
        <authorList>
            <person name="Gao J."/>
        </authorList>
    </citation>
    <scope>NUCLEOTIDE SEQUENCE [LARGE SCALE GENOMIC DNA]</scope>
    <source>
        <strain evidence="1 2">T529</strain>
    </source>
</reference>
<organism evidence="1 2">
    <name type="scientific">Variovorax beijingensis</name>
    <dbReference type="NCBI Taxonomy" id="2496117"/>
    <lineage>
        <taxon>Bacteria</taxon>
        <taxon>Pseudomonadati</taxon>
        <taxon>Pseudomonadota</taxon>
        <taxon>Betaproteobacteria</taxon>
        <taxon>Burkholderiales</taxon>
        <taxon>Comamonadaceae</taxon>
        <taxon>Variovorax</taxon>
    </lineage>
</organism>
<gene>
    <name evidence="1" type="ORF">EH244_24420</name>
</gene>
<dbReference type="Proteomes" id="UP000271590">
    <property type="component" value="Unassembled WGS sequence"/>
</dbReference>
<name>A0A3P3ECL6_9BURK</name>
<dbReference type="EMBL" id="RQXU01000019">
    <property type="protein sequence ID" value="RRH84124.1"/>
    <property type="molecule type" value="Genomic_DNA"/>
</dbReference>
<comment type="caution">
    <text evidence="1">The sequence shown here is derived from an EMBL/GenBank/DDBJ whole genome shotgun (WGS) entry which is preliminary data.</text>
</comment>
<protein>
    <submittedName>
        <fullName evidence="1">Uncharacterized protein</fullName>
    </submittedName>
</protein>
<dbReference type="RefSeq" id="WP_124960906.1">
    <property type="nucleotide sequence ID" value="NZ_RQXU01000019.1"/>
</dbReference>
<sequence length="181" mass="19937">MSSDTNSVARAQHSEPTFTLYGRIAATFVGYIGRPHADLHFSLVIDDAYSGITVIDGQPTYGEAGLRNALRIRTNIYANELPSNAIVKIPLDPPAGMGRDAFARELVIRATNFASYVSPYRPPARLRGDRMNPGEYNSSSYLAALLRSVMGYVPDVRVAGYQTPGWEQPMPLHFFKGEALR</sequence>
<evidence type="ECO:0000313" key="2">
    <source>
        <dbReference type="Proteomes" id="UP000271590"/>
    </source>
</evidence>
<accession>A0A3P3ECL6</accession>
<dbReference type="AlphaFoldDB" id="A0A3P3ECL6"/>
<evidence type="ECO:0000313" key="1">
    <source>
        <dbReference type="EMBL" id="RRH84124.1"/>
    </source>
</evidence>
<proteinExistence type="predicted"/>